<dbReference type="Gene3D" id="3.40.1520.20">
    <property type="match status" value="1"/>
</dbReference>
<reference evidence="3 4" key="1">
    <citation type="submission" date="2021-02" db="EMBL/GenBank/DDBJ databases">
        <title>Lysobacter arenosi sp. nov., isolated from soil of gangwondo yeongwol, south Korea.</title>
        <authorList>
            <person name="Kim K.R."/>
            <person name="Kim K.H."/>
            <person name="Jeon C.O."/>
        </authorList>
    </citation>
    <scope>NUCLEOTIDE SEQUENCE [LARGE SCALE GENOMIC DNA]</scope>
    <source>
        <strain evidence="3 4">R7</strain>
    </source>
</reference>
<dbReference type="InterPro" id="IPR006665">
    <property type="entry name" value="OmpA-like"/>
</dbReference>
<sequence>MTASPTLPTTSRATLVAALTFAAVIAFAGCSRDATPAPSAQATADTAAAPPAAQFEARLNLVNNNGTVRYDGTVDSESTRKAIEAMLRQAYGPGISGSLAVDSAARPAPWQANLPQFLSAFTMPGAAIGFDGQRIELGGYASDPDRTALLSRAEQLFPGYTLTGLFRGVGNSPDAAAQALAGLKTGASAGDVIKALNQTPIQFIDGSAQVSPDSLAVLSQAAKAIQGSGGEKRIEITGPAGAAEDLALSQQRAEAIKVQLIVNGVSPGSIETKGARCRQPGQRCELQVAVSASVAATTLGPRLRGDDGLLPKTGK</sequence>
<protein>
    <submittedName>
        <fullName evidence="3">OmpA family protein</fullName>
    </submittedName>
</protein>
<organism evidence="3 4">
    <name type="scientific">Lysobacter arenosi</name>
    <dbReference type="NCBI Taxonomy" id="2795387"/>
    <lineage>
        <taxon>Bacteria</taxon>
        <taxon>Pseudomonadati</taxon>
        <taxon>Pseudomonadota</taxon>
        <taxon>Gammaproteobacteria</taxon>
        <taxon>Lysobacterales</taxon>
        <taxon>Lysobacteraceae</taxon>
        <taxon>Lysobacter</taxon>
    </lineage>
</organism>
<evidence type="ECO:0000259" key="2">
    <source>
        <dbReference type="Pfam" id="PF00691"/>
    </source>
</evidence>
<evidence type="ECO:0000313" key="4">
    <source>
        <dbReference type="Proteomes" id="UP000663400"/>
    </source>
</evidence>
<dbReference type="Proteomes" id="UP000663400">
    <property type="component" value="Chromosome"/>
</dbReference>
<gene>
    <name evidence="3" type="ORF">HIV01_007120</name>
</gene>
<feature type="domain" description="OmpA-like" evidence="2">
    <location>
        <begin position="203"/>
        <end position="280"/>
    </location>
</feature>
<feature type="chain" id="PRO_5046641216" evidence="1">
    <location>
        <begin position="29"/>
        <end position="315"/>
    </location>
</feature>
<keyword evidence="1" id="KW-0732">Signal</keyword>
<evidence type="ECO:0000256" key="1">
    <source>
        <dbReference type="SAM" id="SignalP"/>
    </source>
</evidence>
<evidence type="ECO:0000313" key="3">
    <source>
        <dbReference type="EMBL" id="QSX76253.1"/>
    </source>
</evidence>
<dbReference type="Gene3D" id="3.30.1330.60">
    <property type="entry name" value="OmpA-like domain"/>
    <property type="match status" value="1"/>
</dbReference>
<dbReference type="Pfam" id="PF00691">
    <property type="entry name" value="OmpA"/>
    <property type="match status" value="1"/>
</dbReference>
<feature type="signal peptide" evidence="1">
    <location>
        <begin position="1"/>
        <end position="28"/>
    </location>
</feature>
<dbReference type="EMBL" id="CP071517">
    <property type="protein sequence ID" value="QSX76253.1"/>
    <property type="molecule type" value="Genomic_DNA"/>
</dbReference>
<name>A0ABX7RDL9_9GAMM</name>
<dbReference type="InterPro" id="IPR036737">
    <property type="entry name" value="OmpA-like_sf"/>
</dbReference>
<proteinExistence type="predicted"/>
<keyword evidence="4" id="KW-1185">Reference proteome</keyword>
<dbReference type="SUPFAM" id="SSF103088">
    <property type="entry name" value="OmpA-like"/>
    <property type="match status" value="1"/>
</dbReference>
<accession>A0ABX7RDL9</accession>
<dbReference type="RefSeq" id="WP_207527126.1">
    <property type="nucleotide sequence ID" value="NZ_CP071517.1"/>
</dbReference>